<dbReference type="PANTHER" id="PTHR11596:SF91">
    <property type="entry name" value="ALKALINE PHOSPHATASE-RELATED"/>
    <property type="match status" value="1"/>
</dbReference>
<dbReference type="InterPro" id="IPR001952">
    <property type="entry name" value="Alkaline_phosphatase"/>
</dbReference>
<dbReference type="AlphaFoldDB" id="A0ABD0Z361"/>
<evidence type="ECO:0000313" key="16">
    <source>
        <dbReference type="EMBL" id="KAL1138127.1"/>
    </source>
</evidence>
<keyword evidence="17" id="KW-1185">Reference proteome</keyword>
<evidence type="ECO:0000313" key="17">
    <source>
        <dbReference type="Proteomes" id="UP001558652"/>
    </source>
</evidence>
<evidence type="ECO:0000256" key="15">
    <source>
        <dbReference type="RuleBase" id="RU003946"/>
    </source>
</evidence>
<dbReference type="CDD" id="cd16012">
    <property type="entry name" value="ALP"/>
    <property type="match status" value="1"/>
</dbReference>
<dbReference type="EC" id="3.1.3.1" evidence="3"/>
<dbReference type="PRINTS" id="PR00113">
    <property type="entry name" value="ALKPHPHTASE"/>
</dbReference>
<dbReference type="InterPro" id="IPR017850">
    <property type="entry name" value="Alkaline_phosphatase_core_sf"/>
</dbReference>
<evidence type="ECO:0000256" key="8">
    <source>
        <dbReference type="ARBA" id="ARBA00022833"/>
    </source>
</evidence>
<evidence type="ECO:0000256" key="6">
    <source>
        <dbReference type="ARBA" id="ARBA00022723"/>
    </source>
</evidence>
<comment type="caution">
    <text evidence="16">The sequence shown here is derived from an EMBL/GenBank/DDBJ whole genome shotgun (WGS) entry which is preliminary data.</text>
</comment>
<evidence type="ECO:0000256" key="5">
    <source>
        <dbReference type="ARBA" id="ARBA00022622"/>
    </source>
</evidence>
<dbReference type="PANTHER" id="PTHR11596">
    <property type="entry name" value="ALKALINE PHOSPHATASE"/>
    <property type="match status" value="1"/>
</dbReference>
<keyword evidence="8 14" id="KW-0862">Zinc</keyword>
<comment type="cofactor">
    <cofactor evidence="14">
        <name>Mg(2+)</name>
        <dbReference type="ChEBI" id="CHEBI:18420"/>
    </cofactor>
    <text evidence="14">Binds 1 Mg(2+) ion.</text>
</comment>
<keyword evidence="5" id="KW-0336">GPI-anchor</keyword>
<proteinExistence type="inferred from homology"/>
<evidence type="ECO:0000256" key="3">
    <source>
        <dbReference type="ARBA" id="ARBA00012647"/>
    </source>
</evidence>
<name>A0ABD0Z361_9HEMI</name>
<evidence type="ECO:0000256" key="2">
    <source>
        <dbReference type="ARBA" id="ARBA00005984"/>
    </source>
</evidence>
<feature type="binding site" evidence="14">
    <location>
        <position position="321"/>
    </location>
    <ligand>
        <name>Zn(2+)</name>
        <dbReference type="ChEBI" id="CHEBI:29105"/>
        <label>2</label>
    </ligand>
</feature>
<dbReference type="Pfam" id="PF00245">
    <property type="entry name" value="Alk_phosphatase"/>
    <property type="match status" value="1"/>
</dbReference>
<gene>
    <name evidence="16" type="ORF">AAG570_009819</name>
</gene>
<evidence type="ECO:0000256" key="10">
    <source>
        <dbReference type="ARBA" id="ARBA00023136"/>
    </source>
</evidence>
<dbReference type="FunFam" id="3.40.720.10:FF:000008">
    <property type="entry name" value="Alkaline phosphatase"/>
    <property type="match status" value="1"/>
</dbReference>
<feature type="binding site" evidence="14">
    <location>
        <position position="117"/>
    </location>
    <ligand>
        <name>Mg(2+)</name>
        <dbReference type="ChEBI" id="CHEBI:18420"/>
    </ligand>
</feature>
<evidence type="ECO:0000256" key="11">
    <source>
        <dbReference type="ARBA" id="ARBA00023180"/>
    </source>
</evidence>
<feature type="active site" description="Phosphoserine intermediate" evidence="13">
    <location>
        <position position="55"/>
    </location>
</feature>
<dbReference type="Proteomes" id="UP001558652">
    <property type="component" value="Unassembled WGS sequence"/>
</dbReference>
<evidence type="ECO:0000256" key="1">
    <source>
        <dbReference type="ARBA" id="ARBA00004609"/>
    </source>
</evidence>
<evidence type="ECO:0000256" key="4">
    <source>
        <dbReference type="ARBA" id="ARBA00022475"/>
    </source>
</evidence>
<keyword evidence="11" id="KW-0325">Glycoprotein</keyword>
<dbReference type="GO" id="GO:0098552">
    <property type="term" value="C:side of membrane"/>
    <property type="evidence" value="ECO:0007669"/>
    <property type="project" value="UniProtKB-KW"/>
</dbReference>
<keyword evidence="7" id="KW-0378">Hydrolase</keyword>
<feature type="binding site" evidence="14">
    <location>
        <position position="119"/>
    </location>
    <ligand>
        <name>Mg(2+)</name>
        <dbReference type="ChEBI" id="CHEBI:18420"/>
    </ligand>
</feature>
<evidence type="ECO:0000256" key="9">
    <source>
        <dbReference type="ARBA" id="ARBA00022842"/>
    </source>
</evidence>
<feature type="binding site" evidence="14">
    <location>
        <position position="400"/>
    </location>
    <ligand>
        <name>Zn(2+)</name>
        <dbReference type="ChEBI" id="CHEBI:29105"/>
        <label>2</label>
    </ligand>
</feature>
<keyword evidence="9 14" id="KW-0460">Magnesium</keyword>
<evidence type="ECO:0000256" key="14">
    <source>
        <dbReference type="PIRSR" id="PIRSR601952-2"/>
    </source>
</evidence>
<comment type="similarity">
    <text evidence="2 15">Belongs to the alkaline phosphatase family.</text>
</comment>
<dbReference type="SUPFAM" id="SSF53649">
    <property type="entry name" value="Alkaline phosphatase-like"/>
    <property type="match status" value="1"/>
</dbReference>
<feature type="binding site" evidence="14">
    <location>
        <position position="280"/>
    </location>
    <ligand>
        <name>Zn(2+)</name>
        <dbReference type="ChEBI" id="CHEBI:29105"/>
        <label>2</label>
    </ligand>
</feature>
<dbReference type="SMART" id="SM00098">
    <property type="entry name" value="alkPPc"/>
    <property type="match status" value="1"/>
</dbReference>
<accession>A0ABD0Z361</accession>
<organism evidence="16 17">
    <name type="scientific">Ranatra chinensis</name>
    <dbReference type="NCBI Taxonomy" id="642074"/>
    <lineage>
        <taxon>Eukaryota</taxon>
        <taxon>Metazoa</taxon>
        <taxon>Ecdysozoa</taxon>
        <taxon>Arthropoda</taxon>
        <taxon>Hexapoda</taxon>
        <taxon>Insecta</taxon>
        <taxon>Pterygota</taxon>
        <taxon>Neoptera</taxon>
        <taxon>Paraneoptera</taxon>
        <taxon>Hemiptera</taxon>
        <taxon>Heteroptera</taxon>
        <taxon>Panheteroptera</taxon>
        <taxon>Nepomorpha</taxon>
        <taxon>Nepidae</taxon>
        <taxon>Ranatrinae</taxon>
        <taxon>Ranatra</taxon>
    </lineage>
</organism>
<dbReference type="GO" id="GO:0046872">
    <property type="term" value="F:metal ion binding"/>
    <property type="evidence" value="ECO:0007669"/>
    <property type="project" value="UniProtKB-KW"/>
</dbReference>
<evidence type="ECO:0000256" key="12">
    <source>
        <dbReference type="ARBA" id="ARBA00023288"/>
    </source>
</evidence>
<evidence type="ECO:0000256" key="13">
    <source>
        <dbReference type="PIRSR" id="PIRSR601952-1"/>
    </source>
</evidence>
<keyword evidence="6 14" id="KW-0479">Metal-binding</keyword>
<reference evidence="16 17" key="1">
    <citation type="submission" date="2024-07" db="EMBL/GenBank/DDBJ databases">
        <title>Chromosome-level genome assembly of the water stick insect Ranatra chinensis (Heteroptera: Nepidae).</title>
        <authorList>
            <person name="Liu X."/>
        </authorList>
    </citation>
    <scope>NUCLEOTIDE SEQUENCE [LARGE SCALE GENOMIC DNA]</scope>
    <source>
        <strain evidence="16">Cailab_2021Rc</strain>
        <tissue evidence="16">Muscle</tissue>
    </source>
</reference>
<protein>
    <recommendedName>
        <fullName evidence="3">alkaline phosphatase</fullName>
        <ecNumber evidence="3">3.1.3.1</ecNumber>
    </recommendedName>
</protein>
<comment type="subcellular location">
    <subcellularLocation>
        <location evidence="1">Cell membrane</location>
        <topology evidence="1">Lipid-anchor</topology>
        <topology evidence="1">GPI-anchor</topology>
    </subcellularLocation>
</comment>
<dbReference type="Gene3D" id="3.40.720.10">
    <property type="entry name" value="Alkaline Phosphatase, subunit A"/>
    <property type="match status" value="1"/>
</dbReference>
<feature type="binding site" evidence="14">
    <location>
        <position position="5"/>
    </location>
    <ligand>
        <name>Zn(2+)</name>
        <dbReference type="ChEBI" id="CHEBI:29105"/>
        <label>2</label>
    </ligand>
</feature>
<dbReference type="EMBL" id="JBFDAA010000004">
    <property type="protein sequence ID" value="KAL1138127.1"/>
    <property type="molecule type" value="Genomic_DNA"/>
</dbReference>
<dbReference type="GO" id="GO:0004035">
    <property type="term" value="F:alkaline phosphatase activity"/>
    <property type="evidence" value="ECO:0007669"/>
    <property type="project" value="UniProtKB-EC"/>
</dbReference>
<comment type="cofactor">
    <cofactor evidence="14">
        <name>Zn(2+)</name>
        <dbReference type="ChEBI" id="CHEBI:29105"/>
    </cofactor>
    <text evidence="14">Binds 2 Zn(2+) ions.</text>
</comment>
<feature type="binding site" evidence="14">
    <location>
        <position position="275"/>
    </location>
    <ligand>
        <name>Mg(2+)</name>
        <dbReference type="ChEBI" id="CHEBI:18420"/>
    </ligand>
</feature>
<keyword evidence="12" id="KW-0449">Lipoprotein</keyword>
<feature type="binding site" evidence="14">
    <location>
        <position position="5"/>
    </location>
    <ligand>
        <name>Mg(2+)</name>
        <dbReference type="ChEBI" id="CHEBI:18420"/>
    </ligand>
</feature>
<feature type="binding site" evidence="14">
    <location>
        <position position="284"/>
    </location>
    <ligand>
        <name>Zn(2+)</name>
        <dbReference type="ChEBI" id="CHEBI:29105"/>
        <label>2</label>
    </ligand>
</feature>
<sequence length="470" mass="51027">MFLGDGMSIATVTAARIYAGQLKGAPGEENNLAFDNFPHTGLSKTYCVDAQVADSACSSTAYLSGVKGSIGTIGVTGEVARKQCDKVNDQTSATSILYWAQKAGKSTGIVTTTRVTHASPAGTYAHTADRDWESDSDVAADNLDPSRCQDIASQLVNNSPGKDINVILGGGWREFLPVNASEEASGRRGDNEDLIKKWALDKEARGARYAFVNDRQSLSNLDTQNTDFLLGLFGPSHMEYHLGADEEEQPTLEEMTRTAINILSRNPKGFFLFVEGGRIDHGHHETLARRALDETVEFSKAVRTADDMTDDGDTLMVTTADHAHTMSFSGYPARGNDILSVAGVSDVDNIPYATLSYANGPGYRKPDAGVRYNVLTDDMNFAEDIKYHFPSGLPTAIETHGGEDVSVYSKGPWAHLLTGVMEQSFIPVAMMYASCLGPHTTMCTPRRDNAPYHLHQVRQDSLLKEATPLR</sequence>
<evidence type="ECO:0000256" key="7">
    <source>
        <dbReference type="ARBA" id="ARBA00022801"/>
    </source>
</evidence>
<keyword evidence="4" id="KW-1003">Cell membrane</keyword>
<keyword evidence="10" id="KW-0472">Membrane</keyword>
<dbReference type="GO" id="GO:0005886">
    <property type="term" value="C:plasma membrane"/>
    <property type="evidence" value="ECO:0007669"/>
    <property type="project" value="UniProtKB-SubCell"/>
</dbReference>
<feature type="binding site" evidence="14">
    <location>
        <position position="322"/>
    </location>
    <ligand>
        <name>Zn(2+)</name>
        <dbReference type="ChEBI" id="CHEBI:29105"/>
        <label>2</label>
    </ligand>
</feature>